<dbReference type="SUPFAM" id="SSF48403">
    <property type="entry name" value="Ankyrin repeat"/>
    <property type="match status" value="1"/>
</dbReference>
<evidence type="ECO:0000313" key="1">
    <source>
        <dbReference type="EMBL" id="GIL62604.1"/>
    </source>
</evidence>
<dbReference type="Proteomes" id="UP000747399">
    <property type="component" value="Unassembled WGS sequence"/>
</dbReference>
<dbReference type="PANTHER" id="PTHR12393:SF6">
    <property type="entry name" value="SPHINGOMYELIN PHOSPHODIESTERASE 2"/>
    <property type="match status" value="1"/>
</dbReference>
<proteinExistence type="predicted"/>
<evidence type="ECO:0000313" key="2">
    <source>
        <dbReference type="Proteomes" id="UP000747399"/>
    </source>
</evidence>
<dbReference type="InterPro" id="IPR036770">
    <property type="entry name" value="Ankyrin_rpt-contain_sf"/>
</dbReference>
<dbReference type="GO" id="GO:0004620">
    <property type="term" value="F:phospholipase activity"/>
    <property type="evidence" value="ECO:0007669"/>
    <property type="project" value="TreeGrafter"/>
</dbReference>
<dbReference type="GO" id="GO:0005783">
    <property type="term" value="C:endoplasmic reticulum"/>
    <property type="evidence" value="ECO:0007669"/>
    <property type="project" value="TreeGrafter"/>
</dbReference>
<name>A0A8J4BJ71_9CHLO</name>
<keyword evidence="2" id="KW-1185">Reference proteome</keyword>
<gene>
    <name evidence="1" type="ORF">Vafri_16789</name>
</gene>
<comment type="caution">
    <text evidence="1">The sequence shown here is derived from an EMBL/GenBank/DDBJ whole genome shotgun (WGS) entry which is preliminary data.</text>
</comment>
<dbReference type="GO" id="GO:0030149">
    <property type="term" value="P:sphingolipid catabolic process"/>
    <property type="evidence" value="ECO:0007669"/>
    <property type="project" value="TreeGrafter"/>
</dbReference>
<organism evidence="1 2">
    <name type="scientific">Volvox africanus</name>
    <dbReference type="NCBI Taxonomy" id="51714"/>
    <lineage>
        <taxon>Eukaryota</taxon>
        <taxon>Viridiplantae</taxon>
        <taxon>Chlorophyta</taxon>
        <taxon>core chlorophytes</taxon>
        <taxon>Chlorophyceae</taxon>
        <taxon>CS clade</taxon>
        <taxon>Chlamydomonadales</taxon>
        <taxon>Volvocaceae</taxon>
        <taxon>Volvox</taxon>
    </lineage>
</organism>
<reference evidence="1" key="1">
    <citation type="journal article" date="2021" name="Proc. Natl. Acad. Sci. U.S.A.">
        <title>Three genomes in the algal genus Volvox reveal the fate of a haploid sex-determining region after a transition to homothallism.</title>
        <authorList>
            <person name="Yamamoto K."/>
            <person name="Hamaji T."/>
            <person name="Kawai-Toyooka H."/>
            <person name="Matsuzaki R."/>
            <person name="Takahashi F."/>
            <person name="Nishimura Y."/>
            <person name="Kawachi M."/>
            <person name="Noguchi H."/>
            <person name="Minakuchi Y."/>
            <person name="Umen J.G."/>
            <person name="Toyoda A."/>
            <person name="Nozaki H."/>
        </authorList>
    </citation>
    <scope>NUCLEOTIDE SEQUENCE</scope>
    <source>
        <strain evidence="1">NIES-3780</strain>
    </source>
</reference>
<accession>A0A8J4BJ71</accession>
<protein>
    <submittedName>
        <fullName evidence="1">Uncharacterized protein</fullName>
    </submittedName>
</protein>
<sequence>MQQTFEPLAYDASSVWEPNIVQHISSFLPGNIIAGTLRLVNSKTAKQFSGIKTISLSVPVPTQTFKDCWGKPECYCTYTRKQRLQILSLTAKSGVIANLEVALDNAGLVVTSELLKAAAVAGHLDVCVLLRKRGSAWGEALVAAARGGHRHVCEWMLASGCPFKASSIYEAARGGHLNLARWLLHHAIRRRQSVRRGELLAAAAEGLTLPHLRELHQRILSSWEDWALGLRRELVDQEKEKELAAAACSPTPDWQAKVEWLEQLGYVPSVCVGTEIATRQHPEMAQRLMWLHKRGYPLAQDTVLSAARQGDLTALHFLVEEVGFPVHHLQGIAAYFGQLDVVQCLHSRGGAQTDPKILVSEAASRGHLSVLIWVMETAQEVTAELVPELLNLAAWSGNKALMIWLRQRGWGFTKDAVKRVVLSGCVAALEWLVKDQGCPLPDDGEPYVCAADSGDLAMAGCLARLGCPWGVDLVARCFCRSTRPRVRVLKLFVELGCPFDLDAAERAANRIRASPAYYKTEVLDWLMRERKHRGRSERGGLQLEPHLREWSRRRRTADMCRRTTTVMALAASSYDA</sequence>
<dbReference type="AlphaFoldDB" id="A0A8J4BJ71"/>
<dbReference type="GO" id="GO:0046513">
    <property type="term" value="P:ceramide biosynthetic process"/>
    <property type="evidence" value="ECO:0007669"/>
    <property type="project" value="TreeGrafter"/>
</dbReference>
<dbReference type="GO" id="GO:0016020">
    <property type="term" value="C:membrane"/>
    <property type="evidence" value="ECO:0007669"/>
    <property type="project" value="TreeGrafter"/>
</dbReference>
<dbReference type="PANTHER" id="PTHR12393">
    <property type="entry name" value="SPHINGOMYELIN PHOSPHODIESTERASE RELATED"/>
    <property type="match status" value="1"/>
</dbReference>
<dbReference type="EMBL" id="BNCO01000052">
    <property type="protein sequence ID" value="GIL62604.1"/>
    <property type="molecule type" value="Genomic_DNA"/>
</dbReference>
<dbReference type="Gene3D" id="1.25.40.20">
    <property type="entry name" value="Ankyrin repeat-containing domain"/>
    <property type="match status" value="2"/>
</dbReference>
<dbReference type="GO" id="GO:0071944">
    <property type="term" value="C:cell periphery"/>
    <property type="evidence" value="ECO:0007669"/>
    <property type="project" value="TreeGrafter"/>
</dbReference>